<protein>
    <recommendedName>
        <fullName evidence="2">Helicase ATP-binding domain-containing protein</fullName>
    </recommendedName>
</protein>
<feature type="domain" description="Helicase ATP-binding" evidence="2">
    <location>
        <begin position="34"/>
        <end position="227"/>
    </location>
</feature>
<dbReference type="Pfam" id="PF04851">
    <property type="entry name" value="ResIII"/>
    <property type="match status" value="1"/>
</dbReference>
<accession>E3T767</accession>
<dbReference type="EMBL" id="GU260714">
    <property type="protein sequence ID" value="ADC36161.1"/>
    <property type="molecule type" value="Genomic_DNA"/>
</dbReference>
<dbReference type="InterPro" id="IPR027417">
    <property type="entry name" value="P-loop_NTPase"/>
</dbReference>
<proteinExistence type="predicted"/>
<feature type="region of interest" description="Disordered" evidence="1">
    <location>
        <begin position="254"/>
        <end position="273"/>
    </location>
</feature>
<dbReference type="GO" id="GO:0003677">
    <property type="term" value="F:DNA binding"/>
    <property type="evidence" value="ECO:0007669"/>
    <property type="project" value="InterPro"/>
</dbReference>
<dbReference type="Gene3D" id="3.40.50.300">
    <property type="entry name" value="P-loop containing nucleotide triphosphate hydrolases"/>
    <property type="match status" value="1"/>
</dbReference>
<evidence type="ECO:0000313" key="3">
    <source>
        <dbReference type="EMBL" id="ADC36161.1"/>
    </source>
</evidence>
<dbReference type="InterPro" id="IPR050742">
    <property type="entry name" value="Helicase_Restrict-Modif_Enz"/>
</dbReference>
<dbReference type="PROSITE" id="PS51192">
    <property type="entry name" value="HELICASE_ATP_BIND_1"/>
    <property type="match status" value="1"/>
</dbReference>
<dbReference type="PANTHER" id="PTHR47396:SF1">
    <property type="entry name" value="ATP-DEPENDENT HELICASE IRC3-RELATED"/>
    <property type="match status" value="1"/>
</dbReference>
<dbReference type="InterPro" id="IPR006935">
    <property type="entry name" value="Helicase/UvrB_N"/>
</dbReference>
<name>E3T767_9BACT</name>
<organism evidence="3">
    <name type="scientific">uncultured bacterium 162</name>
    <dbReference type="NCBI Taxonomy" id="698381"/>
    <lineage>
        <taxon>Bacteria</taxon>
        <taxon>environmental samples</taxon>
    </lineage>
</organism>
<reference evidence="3" key="2">
    <citation type="journal article" date="2010" name="Appl. Environ. Microbiol.">
        <title>Comparative analysis of acidobacterial genomic fragments from terrestrial and aquatic metagenomic libraries, with emphasis on acidobacteria subdivision 6.</title>
        <authorList>
            <person name="Kielak A.M."/>
            <person name="van Veen J.A."/>
            <person name="Kowalchuk G.A."/>
        </authorList>
    </citation>
    <scope>NUCLEOTIDE SEQUENCE</scope>
</reference>
<dbReference type="GO" id="GO:0005829">
    <property type="term" value="C:cytosol"/>
    <property type="evidence" value="ECO:0007669"/>
    <property type="project" value="TreeGrafter"/>
</dbReference>
<reference evidence="3" key="1">
    <citation type="submission" date="2009-12" db="EMBL/GenBank/DDBJ databases">
        <authorList>
            <person name="Kielak A."/>
            <person name="van Veen J.A."/>
            <person name="Kowalchuk G.A."/>
        </authorList>
    </citation>
    <scope>NUCLEOTIDE SEQUENCE</scope>
</reference>
<dbReference type="PANTHER" id="PTHR47396">
    <property type="entry name" value="TYPE I RESTRICTION ENZYME ECOKI R PROTEIN"/>
    <property type="match status" value="1"/>
</dbReference>
<dbReference type="SUPFAM" id="SSF52540">
    <property type="entry name" value="P-loop containing nucleoside triphosphate hydrolases"/>
    <property type="match status" value="1"/>
</dbReference>
<dbReference type="InterPro" id="IPR014001">
    <property type="entry name" value="Helicase_ATP-bd"/>
</dbReference>
<dbReference type="SMART" id="SM00487">
    <property type="entry name" value="DEXDc"/>
    <property type="match status" value="1"/>
</dbReference>
<dbReference type="GO" id="GO:0016787">
    <property type="term" value="F:hydrolase activity"/>
    <property type="evidence" value="ECO:0007669"/>
    <property type="project" value="InterPro"/>
</dbReference>
<dbReference type="AlphaFoldDB" id="E3T767"/>
<evidence type="ECO:0000256" key="1">
    <source>
        <dbReference type="SAM" id="MobiDB-lite"/>
    </source>
</evidence>
<sequence length="273" mass="30758">MASKPLHSESGAFPVEMGFRGKWRTYQVRLLDSLNDHLDDNRVHIVAAPGSGKTIFGIEVVRRINKRTLVLAPTTTIRDQWAERLIQQFLPIGDSRPDWVSTDIRKPRRLTIVTYQALHALCSGQPDHEPTENLESEENLSFSPAIVIENGNGDGNAKAAEQVELPASLSRFETLLVDEAHHLKAEWWRTLTFVVNRLRPTVIALTATPPYDVSPFEWQRYEELCGPVDAEISIPELVLQGDLSPHQIIYISPFQPPKSRSHSPTSGHRLIHS</sequence>
<dbReference type="GO" id="GO:0005524">
    <property type="term" value="F:ATP binding"/>
    <property type="evidence" value="ECO:0007669"/>
    <property type="project" value="InterPro"/>
</dbReference>
<evidence type="ECO:0000259" key="2">
    <source>
        <dbReference type="PROSITE" id="PS51192"/>
    </source>
</evidence>